<reference evidence="2" key="1">
    <citation type="journal article" date="2020" name="Stud. Mycol.">
        <title>101 Dothideomycetes genomes: a test case for predicting lifestyles and emergence of pathogens.</title>
        <authorList>
            <person name="Haridas S."/>
            <person name="Albert R."/>
            <person name="Binder M."/>
            <person name="Bloem J."/>
            <person name="Labutti K."/>
            <person name="Salamov A."/>
            <person name="Andreopoulos B."/>
            <person name="Baker S."/>
            <person name="Barry K."/>
            <person name="Bills G."/>
            <person name="Bluhm B."/>
            <person name="Cannon C."/>
            <person name="Castanera R."/>
            <person name="Culley D."/>
            <person name="Daum C."/>
            <person name="Ezra D."/>
            <person name="Gonzalez J."/>
            <person name="Henrissat B."/>
            <person name="Kuo A."/>
            <person name="Liang C."/>
            <person name="Lipzen A."/>
            <person name="Lutzoni F."/>
            <person name="Magnuson J."/>
            <person name="Mondo S."/>
            <person name="Nolan M."/>
            <person name="Ohm R."/>
            <person name="Pangilinan J."/>
            <person name="Park H.-J."/>
            <person name="Ramirez L."/>
            <person name="Alfaro M."/>
            <person name="Sun H."/>
            <person name="Tritt A."/>
            <person name="Yoshinaga Y."/>
            <person name="Zwiers L.-H."/>
            <person name="Turgeon B."/>
            <person name="Goodwin S."/>
            <person name="Spatafora J."/>
            <person name="Crous P."/>
            <person name="Grigoriev I."/>
        </authorList>
    </citation>
    <scope>NUCLEOTIDE SEQUENCE</scope>
    <source>
        <strain evidence="2">CBS 123094</strain>
    </source>
</reference>
<sequence>MFPPRTANPSLVFSPPSTFAPSSPSSHTSSSHSTITPPLHLSPNSSPPPTNTPSPPRTPNLPTHIHPSSNAPKLSLSVPFFLLGYAAPASIYTPSHAATQPLKAVYTLLKHHNPTLSFAVQDPYDGSLTGTGNEDGDENAWIVSRAPDAKFTKTEENLWRVVVERASVEGVGDQVFSAPIQISKSGIVLEGDGLETFFRELEDVCRTLGQFKEGPSIKVATLVNERCRVSVGFEGEWEKGLGAKVVMALVGWERELLGVEDVGGVLGFWGLGRWVEGRRVGEQRVVRKGSEREEKEKGVEEEEEEEEEGNNEIEEKKETKNKEEDEGEAETEEKKSKMGTNKRVRKQGGKTGKGKDKNRDQLSMRKEEEIWSWRDAVMSIEKERQSGVAVSKLEDLKGELASNKVHEDAWTLIDQIINEGPESIEKLLLDMNDFERRGQSLRVSFGLEWVDDPEENVEDEEDATLCITRISFPSQPSTLNFTSLAAYLELIIHFVDHCIWTSYRTLRSQIQGFRFSVRDLDLPPTESFFKLLTMLRTRGETATFFETYFEKRMLPREKQTTNNPDIDAKSVFEPLLSHVLDQDTTARAYMPTFLKRYEDAGGFLVTPLSKLYELMWEDYRRRRVEGLRNEWHGLEGVEMGDEGGLDWDLVRNRDRAEEEDGAEKVDAEKDIAEKDDVKKDAAEE</sequence>
<evidence type="ECO:0000313" key="3">
    <source>
        <dbReference type="Proteomes" id="UP000799779"/>
    </source>
</evidence>
<protein>
    <submittedName>
        <fullName evidence="2">Uncharacterized protein</fullName>
    </submittedName>
</protein>
<proteinExistence type="predicted"/>
<feature type="compositionally biased region" description="Acidic residues" evidence="1">
    <location>
        <begin position="299"/>
        <end position="312"/>
    </location>
</feature>
<feature type="compositionally biased region" description="Basic and acidic residues" evidence="1">
    <location>
        <begin position="313"/>
        <end position="323"/>
    </location>
</feature>
<organism evidence="2 3">
    <name type="scientific">Amniculicola lignicola CBS 123094</name>
    <dbReference type="NCBI Taxonomy" id="1392246"/>
    <lineage>
        <taxon>Eukaryota</taxon>
        <taxon>Fungi</taxon>
        <taxon>Dikarya</taxon>
        <taxon>Ascomycota</taxon>
        <taxon>Pezizomycotina</taxon>
        <taxon>Dothideomycetes</taxon>
        <taxon>Pleosporomycetidae</taxon>
        <taxon>Pleosporales</taxon>
        <taxon>Amniculicolaceae</taxon>
        <taxon>Amniculicola</taxon>
    </lineage>
</organism>
<dbReference type="EMBL" id="ML977589">
    <property type="protein sequence ID" value="KAF2000394.1"/>
    <property type="molecule type" value="Genomic_DNA"/>
</dbReference>
<dbReference type="AlphaFoldDB" id="A0A6A5WHG1"/>
<gene>
    <name evidence="2" type="ORF">P154DRAFT_576072</name>
</gene>
<keyword evidence="3" id="KW-1185">Reference proteome</keyword>
<name>A0A6A5WHG1_9PLEO</name>
<evidence type="ECO:0000256" key="1">
    <source>
        <dbReference type="SAM" id="MobiDB-lite"/>
    </source>
</evidence>
<feature type="compositionally biased region" description="Pro residues" evidence="1">
    <location>
        <begin position="45"/>
        <end position="59"/>
    </location>
</feature>
<feature type="compositionally biased region" description="Basic and acidic residues" evidence="1">
    <location>
        <begin position="285"/>
        <end position="298"/>
    </location>
</feature>
<feature type="compositionally biased region" description="Low complexity" evidence="1">
    <location>
        <begin position="13"/>
        <end position="44"/>
    </location>
</feature>
<dbReference type="OrthoDB" id="3796016at2759"/>
<feature type="compositionally biased region" description="Basic and acidic residues" evidence="1">
    <location>
        <begin position="353"/>
        <end position="363"/>
    </location>
</feature>
<evidence type="ECO:0000313" key="2">
    <source>
        <dbReference type="EMBL" id="KAF2000394.1"/>
    </source>
</evidence>
<feature type="region of interest" description="Disordered" evidence="1">
    <location>
        <begin position="285"/>
        <end position="363"/>
    </location>
</feature>
<feature type="region of interest" description="Disordered" evidence="1">
    <location>
        <begin position="656"/>
        <end position="684"/>
    </location>
</feature>
<accession>A0A6A5WHG1</accession>
<dbReference type="Proteomes" id="UP000799779">
    <property type="component" value="Unassembled WGS sequence"/>
</dbReference>
<feature type="region of interest" description="Disordered" evidence="1">
    <location>
        <begin position="1"/>
        <end position="68"/>
    </location>
</feature>